<dbReference type="Proteomes" id="UP000609874">
    <property type="component" value="Unassembled WGS sequence"/>
</dbReference>
<dbReference type="NCBIfam" id="NF008521">
    <property type="entry name" value="PRK11448.1"/>
    <property type="match status" value="1"/>
</dbReference>
<dbReference type="CDD" id="cd18032">
    <property type="entry name" value="DEXHc_RE_I_III_res"/>
    <property type="match status" value="1"/>
</dbReference>
<dbReference type="InterPro" id="IPR001650">
    <property type="entry name" value="Helicase_C-like"/>
</dbReference>
<feature type="domain" description="Helicase C-terminal" evidence="3">
    <location>
        <begin position="654"/>
        <end position="821"/>
    </location>
</feature>
<dbReference type="InterPro" id="IPR013670">
    <property type="entry name" value="EcoEI_R_C_dom"/>
</dbReference>
<dbReference type="Pfam" id="PF04851">
    <property type="entry name" value="ResIII"/>
    <property type="match status" value="1"/>
</dbReference>
<proteinExistence type="predicted"/>
<dbReference type="InterPro" id="IPR050742">
    <property type="entry name" value="Helicase_Restrict-Modif_Enz"/>
</dbReference>
<dbReference type="EMBL" id="JACSQD010000007">
    <property type="protein sequence ID" value="MBD7996457.1"/>
    <property type="molecule type" value="Genomic_DNA"/>
</dbReference>
<keyword evidence="4" id="KW-0540">Nuclease</keyword>
<evidence type="ECO:0000313" key="4">
    <source>
        <dbReference type="EMBL" id="MBD7996457.1"/>
    </source>
</evidence>
<evidence type="ECO:0000259" key="3">
    <source>
        <dbReference type="PROSITE" id="PS51194"/>
    </source>
</evidence>
<protein>
    <submittedName>
        <fullName evidence="4">Type I restriction-modification system endonuclease</fullName>
        <ecNumber evidence="4">3.1.21.3</ecNumber>
    </submittedName>
</protein>
<dbReference type="EC" id="3.1.21.3" evidence="4"/>
<dbReference type="PROSITE" id="PS51194">
    <property type="entry name" value="HELICASE_CTER"/>
    <property type="match status" value="1"/>
</dbReference>
<accession>A0ABR8UV94</accession>
<evidence type="ECO:0000256" key="1">
    <source>
        <dbReference type="SAM" id="MobiDB-lite"/>
    </source>
</evidence>
<dbReference type="PANTHER" id="PTHR47396">
    <property type="entry name" value="TYPE I RESTRICTION ENZYME ECOKI R PROTEIN"/>
    <property type="match status" value="1"/>
</dbReference>
<sequence>MASNFDYLADTFPSLANLGSIAEAYRQSDPNSSLMKQGMIGESIVSMMFKFDRVEEPYENKAVTRIDALQREGLLPKDVVDVLHLLRKARNKAAHDGWGDEAAASQFLPVVHSLTGWFATTYGPVDLTVPAYALPATGTAAPDIRALEHDETALIAVDEEKAQAAPAVTKTARRERSEKAANQRPRTEAETRLLIDEQLRQVGWEADTETLRYSKGTRPQVGRNIAIAEWPTDSALANGGTRGFADYALFIGNQLVAVVEAKATHKDVPSVLDYQAKDYAQTIKSEHRELTLGVWGDYRVPFIFATNGRLYLEQYRTKSGVWFRDVRSTDNAPRALQGWYSPTGLMDVFEADTGAANNALANLGDDLLTNPNGLNLRGYQIDAIHAAEDAITGGKAHALLAMATGTGKTRTVLGMIYRFLKTDRFRRILFLVDRTSLGEQAEDTFRDVKLEELMTLDELYSIQGLEEAGLDPELRVQVSTVQGMVKRVFYSDGYSKPVVSDFDLIIVDEAHRGYLLDKDMTEDEALYRDQFDYQSAYRSVIDYFDASKIALTATPALHTTQIFGQPVYTYTYREAVIDGWLVDHDAPHRLTTKLSSDGIKFDKGETLPIYDPETGEITNSAELEDEVTFDLDQFNRQVITEDFNRAVLQEIAQDLDPTSPEVYGKTLIYAVDDAHADMIVNLLKDIYADSGVDTDAIMKITGSVAGGNKKKIKEAIKRFKNERFPSIVVTVDLLTTGIDVPELTSLVFLRRVRSRILFEQMLGRATRLCPEIGKEKFDIYDPVGVYDALDRVNTMKPLAANPNTSFSDLIEGIDFASENFDSEGESLASVITQIIAKLQRRTHRVKGQAAEHTSDLAGGKGLKEVAETLRDMSPEDAAEWVKEHSELFDYLDGNTFGGAKRLVISDKADELLTHTRDYGDTKRPEDYLEEFTQYVRNNQNEIAALTIICTKPSDLTREQLKSLKMTLDRAGFTSQKLSSAVSEMTNTEITADIISLVRRYAIGSPLLTHHQCIDFALSKIQIEYQPSKIEQTWLGRVRDYLANEEIITRDTFDEDVRFRSKGGFARIDKAFRGRLGAVIEDINTYMYQEESA</sequence>
<dbReference type="CDD" id="cd18799">
    <property type="entry name" value="SF2_C_EcoAI-like"/>
    <property type="match status" value="1"/>
</dbReference>
<dbReference type="InterPro" id="IPR014001">
    <property type="entry name" value="Helicase_ATP-bd"/>
</dbReference>
<keyword evidence="5" id="KW-1185">Reference proteome</keyword>
<dbReference type="Pfam" id="PF00271">
    <property type="entry name" value="Helicase_C"/>
    <property type="match status" value="1"/>
</dbReference>
<dbReference type="InterPro" id="IPR027417">
    <property type="entry name" value="P-loop_NTPase"/>
</dbReference>
<dbReference type="Pfam" id="PF08463">
    <property type="entry name" value="EcoEI_R_C"/>
    <property type="match status" value="1"/>
</dbReference>
<comment type="caution">
    <text evidence="4">The sequence shown here is derived from an EMBL/GenBank/DDBJ whole genome shotgun (WGS) entry which is preliminary data.</text>
</comment>
<name>A0ABR8UV94_9MICC</name>
<dbReference type="InterPro" id="IPR006935">
    <property type="entry name" value="Helicase/UvrB_N"/>
</dbReference>
<organism evidence="4 5">
    <name type="scientific">Arthrobacter gallicola</name>
    <dbReference type="NCBI Taxonomy" id="2762225"/>
    <lineage>
        <taxon>Bacteria</taxon>
        <taxon>Bacillati</taxon>
        <taxon>Actinomycetota</taxon>
        <taxon>Actinomycetes</taxon>
        <taxon>Micrococcales</taxon>
        <taxon>Micrococcaceae</taxon>
        <taxon>Arthrobacter</taxon>
    </lineage>
</organism>
<dbReference type="SMART" id="SM00487">
    <property type="entry name" value="DEXDc"/>
    <property type="match status" value="1"/>
</dbReference>
<keyword evidence="4" id="KW-0378">Hydrolase</keyword>
<reference evidence="4 5" key="1">
    <citation type="submission" date="2020-08" db="EMBL/GenBank/DDBJ databases">
        <title>A Genomic Blueprint of the Chicken Gut Microbiome.</title>
        <authorList>
            <person name="Gilroy R."/>
            <person name="Ravi A."/>
            <person name="Getino M."/>
            <person name="Pursley I."/>
            <person name="Horton D.L."/>
            <person name="Alikhan N.-F."/>
            <person name="Baker D."/>
            <person name="Gharbi K."/>
            <person name="Hall N."/>
            <person name="Watson M."/>
            <person name="Adriaenssens E.M."/>
            <person name="Foster-Nyarko E."/>
            <person name="Jarju S."/>
            <person name="Secka A."/>
            <person name="Antonio M."/>
            <person name="Oren A."/>
            <person name="Chaudhuri R."/>
            <person name="La Ragione R.M."/>
            <person name="Hildebrand F."/>
            <person name="Pallen M.J."/>
        </authorList>
    </citation>
    <scope>NUCLEOTIDE SEQUENCE [LARGE SCALE GENOMIC DNA]</scope>
    <source>
        <strain evidence="4 5">Sa2CUA1</strain>
    </source>
</reference>
<feature type="domain" description="Helicase ATP-binding" evidence="2">
    <location>
        <begin position="389"/>
        <end position="573"/>
    </location>
</feature>
<dbReference type="PROSITE" id="PS51192">
    <property type="entry name" value="HELICASE_ATP_BIND_1"/>
    <property type="match status" value="1"/>
</dbReference>
<evidence type="ECO:0000259" key="2">
    <source>
        <dbReference type="PROSITE" id="PS51192"/>
    </source>
</evidence>
<dbReference type="GO" id="GO:0009035">
    <property type="term" value="F:type I site-specific deoxyribonuclease activity"/>
    <property type="evidence" value="ECO:0007669"/>
    <property type="project" value="UniProtKB-EC"/>
</dbReference>
<dbReference type="SUPFAM" id="SSF52540">
    <property type="entry name" value="P-loop containing nucleoside triphosphate hydrolases"/>
    <property type="match status" value="1"/>
</dbReference>
<dbReference type="RefSeq" id="WP_191808743.1">
    <property type="nucleotide sequence ID" value="NZ_JACSQD010000007.1"/>
</dbReference>
<keyword evidence="4" id="KW-0255">Endonuclease</keyword>
<dbReference type="SMART" id="SM00490">
    <property type="entry name" value="HELICc"/>
    <property type="match status" value="1"/>
</dbReference>
<gene>
    <name evidence="4" type="primary">hsdR</name>
    <name evidence="4" type="ORF">H9639_14240</name>
</gene>
<feature type="region of interest" description="Disordered" evidence="1">
    <location>
        <begin position="165"/>
        <end position="188"/>
    </location>
</feature>
<dbReference type="Gene3D" id="3.90.1570.30">
    <property type="match status" value="1"/>
</dbReference>
<evidence type="ECO:0000313" key="5">
    <source>
        <dbReference type="Proteomes" id="UP000609874"/>
    </source>
</evidence>
<dbReference type="Gene3D" id="3.40.50.300">
    <property type="entry name" value="P-loop containing nucleotide triphosphate hydrolases"/>
    <property type="match status" value="2"/>
</dbReference>
<feature type="compositionally biased region" description="Basic and acidic residues" evidence="1">
    <location>
        <begin position="172"/>
        <end position="188"/>
    </location>
</feature>
<dbReference type="PANTHER" id="PTHR47396:SF1">
    <property type="entry name" value="ATP-DEPENDENT HELICASE IRC3-RELATED"/>
    <property type="match status" value="1"/>
</dbReference>